<accession>A0A9W6RJ37</accession>
<reference evidence="2" key="1">
    <citation type="submission" date="2023-03" db="EMBL/GenBank/DDBJ databases">
        <title>Actinoallomurus iriomotensis NBRC 103681.</title>
        <authorList>
            <person name="Ichikawa N."/>
            <person name="Sato H."/>
            <person name="Tonouchi N."/>
        </authorList>
    </citation>
    <scope>NUCLEOTIDE SEQUENCE</scope>
    <source>
        <strain evidence="2">NBRC 103681</strain>
    </source>
</reference>
<protein>
    <submittedName>
        <fullName evidence="2">Uncharacterized protein</fullName>
    </submittedName>
</protein>
<organism evidence="2 3">
    <name type="scientific">Actinoallomurus iriomotensis</name>
    <dbReference type="NCBI Taxonomy" id="478107"/>
    <lineage>
        <taxon>Bacteria</taxon>
        <taxon>Bacillati</taxon>
        <taxon>Actinomycetota</taxon>
        <taxon>Actinomycetes</taxon>
        <taxon>Streptosporangiales</taxon>
        <taxon>Thermomonosporaceae</taxon>
        <taxon>Actinoallomurus</taxon>
    </lineage>
</organism>
<proteinExistence type="predicted"/>
<evidence type="ECO:0000313" key="2">
    <source>
        <dbReference type="EMBL" id="GLY74982.1"/>
    </source>
</evidence>
<evidence type="ECO:0000313" key="3">
    <source>
        <dbReference type="Proteomes" id="UP001165135"/>
    </source>
</evidence>
<comment type="caution">
    <text evidence="2">The sequence shown here is derived from an EMBL/GenBank/DDBJ whole genome shotgun (WGS) entry which is preliminary data.</text>
</comment>
<dbReference type="Proteomes" id="UP001165135">
    <property type="component" value="Unassembled WGS sequence"/>
</dbReference>
<dbReference type="AlphaFoldDB" id="A0A9W6RJ37"/>
<name>A0A9W6RJ37_9ACTN</name>
<sequence length="69" mass="7198">MAPCAASVPVAPFFELIGGISRKMLTSLGATLIDPIHTLTEWASANGDLVDPPGVLADRDPNGLRRGRA</sequence>
<gene>
    <name evidence="2" type="ORF">Airi01_032490</name>
</gene>
<evidence type="ECO:0000256" key="1">
    <source>
        <dbReference type="SAM" id="MobiDB-lite"/>
    </source>
</evidence>
<dbReference type="EMBL" id="BSTJ01000003">
    <property type="protein sequence ID" value="GLY74982.1"/>
    <property type="molecule type" value="Genomic_DNA"/>
</dbReference>
<feature type="region of interest" description="Disordered" evidence="1">
    <location>
        <begin position="50"/>
        <end position="69"/>
    </location>
</feature>